<proteinExistence type="inferred from homology"/>
<accession>A0A0G0E7D7</accession>
<keyword evidence="4" id="KW-0067">ATP-binding</keyword>
<reference evidence="5 6" key="1">
    <citation type="journal article" date="2015" name="Nature">
        <title>rRNA introns, odd ribosomes, and small enigmatic genomes across a large radiation of phyla.</title>
        <authorList>
            <person name="Brown C.T."/>
            <person name="Hug L.A."/>
            <person name="Thomas B.C."/>
            <person name="Sharon I."/>
            <person name="Castelle C.J."/>
            <person name="Singh A."/>
            <person name="Wilkins M.J."/>
            <person name="Williams K.H."/>
            <person name="Banfield J.F."/>
        </authorList>
    </citation>
    <scope>NUCLEOTIDE SEQUENCE [LARGE SCALE GENOMIC DNA]</scope>
</reference>
<dbReference type="AlphaFoldDB" id="A0A0G0E7D7"/>
<keyword evidence="2" id="KW-0813">Transport</keyword>
<dbReference type="SUPFAM" id="SSF52540">
    <property type="entry name" value="P-loop containing nucleoside triphosphate hydrolases"/>
    <property type="match status" value="1"/>
</dbReference>
<dbReference type="PANTHER" id="PTHR42711:SF5">
    <property type="entry name" value="ABC TRANSPORTER ATP-BINDING PROTEIN NATA"/>
    <property type="match status" value="1"/>
</dbReference>
<keyword evidence="3" id="KW-0547">Nucleotide-binding</keyword>
<evidence type="ECO:0000313" key="5">
    <source>
        <dbReference type="EMBL" id="KKQ01447.1"/>
    </source>
</evidence>
<evidence type="ECO:0000256" key="2">
    <source>
        <dbReference type="ARBA" id="ARBA00022448"/>
    </source>
</evidence>
<dbReference type="STRING" id="1618480.US11_C0008G0004"/>
<sequence length="121" mass="14066">MTVLFTSHNMAEVTELCDRVIFLDHGKIIAENTPSGLAQKIRFCRIRLAFDDTLTGKVKILLDNYHYQYKLSGNYFTIETEEEKIGQLLGRFSMAKLKYAQINIDKPTLEDFFLKVVRENK</sequence>
<protein>
    <submittedName>
        <fullName evidence="5">Uncharacterized protein</fullName>
    </submittedName>
</protein>
<dbReference type="EMBL" id="LBRS01000008">
    <property type="protein sequence ID" value="KKQ01447.1"/>
    <property type="molecule type" value="Genomic_DNA"/>
</dbReference>
<evidence type="ECO:0000256" key="4">
    <source>
        <dbReference type="ARBA" id="ARBA00022840"/>
    </source>
</evidence>
<comment type="similarity">
    <text evidence="1">Belongs to the ABC transporter superfamily.</text>
</comment>
<dbReference type="InterPro" id="IPR050763">
    <property type="entry name" value="ABC_transporter_ATP-binding"/>
</dbReference>
<dbReference type="Gene3D" id="3.40.50.300">
    <property type="entry name" value="P-loop containing nucleotide triphosphate hydrolases"/>
    <property type="match status" value="1"/>
</dbReference>
<name>A0A0G0E7D7_9BACT</name>
<dbReference type="Proteomes" id="UP000034344">
    <property type="component" value="Unassembled WGS sequence"/>
</dbReference>
<evidence type="ECO:0000256" key="3">
    <source>
        <dbReference type="ARBA" id="ARBA00022741"/>
    </source>
</evidence>
<comment type="caution">
    <text evidence="5">The sequence shown here is derived from an EMBL/GenBank/DDBJ whole genome shotgun (WGS) entry which is preliminary data.</text>
</comment>
<dbReference type="PANTHER" id="PTHR42711">
    <property type="entry name" value="ABC TRANSPORTER ATP-BINDING PROTEIN"/>
    <property type="match status" value="1"/>
</dbReference>
<evidence type="ECO:0000313" key="6">
    <source>
        <dbReference type="Proteomes" id="UP000034344"/>
    </source>
</evidence>
<gene>
    <name evidence="5" type="ORF">US11_C0008G0004</name>
</gene>
<dbReference type="GO" id="GO:0005524">
    <property type="term" value="F:ATP binding"/>
    <property type="evidence" value="ECO:0007669"/>
    <property type="project" value="UniProtKB-KW"/>
</dbReference>
<organism evidence="5 6">
    <name type="scientific">Candidatus Roizmanbacteria bacterium GW2011_GWA2_36_23</name>
    <dbReference type="NCBI Taxonomy" id="1618480"/>
    <lineage>
        <taxon>Bacteria</taxon>
        <taxon>Candidatus Roizmaniibacteriota</taxon>
    </lineage>
</organism>
<dbReference type="InterPro" id="IPR027417">
    <property type="entry name" value="P-loop_NTPase"/>
</dbReference>
<evidence type="ECO:0000256" key="1">
    <source>
        <dbReference type="ARBA" id="ARBA00005417"/>
    </source>
</evidence>